<dbReference type="NCBIfam" id="TIGR00229">
    <property type="entry name" value="sensory_box"/>
    <property type="match status" value="1"/>
</dbReference>
<dbReference type="InterPro" id="IPR036097">
    <property type="entry name" value="HisK_dim/P_sf"/>
</dbReference>
<dbReference type="AlphaFoldDB" id="A0A346NIS2"/>
<dbReference type="InterPro" id="IPR011006">
    <property type="entry name" value="CheY-like_superfamily"/>
</dbReference>
<evidence type="ECO:0000256" key="6">
    <source>
        <dbReference type="ARBA" id="ARBA00022777"/>
    </source>
</evidence>
<protein>
    <recommendedName>
        <fullName evidence="10">Sensory/regulatory protein RpfC</fullName>
        <ecNumber evidence="2">2.7.13.3</ecNumber>
    </recommendedName>
</protein>
<dbReference type="FunFam" id="1.10.287.130:FF:000002">
    <property type="entry name" value="Two-component osmosensing histidine kinase"/>
    <property type="match status" value="1"/>
</dbReference>
<dbReference type="PANTHER" id="PTHR45339:SF1">
    <property type="entry name" value="HYBRID SIGNAL TRANSDUCTION HISTIDINE KINASE J"/>
    <property type="match status" value="1"/>
</dbReference>
<comment type="subunit">
    <text evidence="9">At low DSF concentrations, interacts with RpfF.</text>
</comment>
<dbReference type="SUPFAM" id="SSF52172">
    <property type="entry name" value="CheY-like"/>
    <property type="match status" value="1"/>
</dbReference>
<evidence type="ECO:0000256" key="4">
    <source>
        <dbReference type="ARBA" id="ARBA00022679"/>
    </source>
</evidence>
<keyword evidence="17" id="KW-1185">Reference proteome</keyword>
<evidence type="ECO:0000256" key="11">
    <source>
        <dbReference type="PROSITE-ProRule" id="PRU00169"/>
    </source>
</evidence>
<dbReference type="PRINTS" id="PR00344">
    <property type="entry name" value="BCTRLSENSOR"/>
</dbReference>
<dbReference type="InterPro" id="IPR005467">
    <property type="entry name" value="His_kinase_dom"/>
</dbReference>
<accession>A0A346NIS2</accession>
<dbReference type="SMART" id="SM00388">
    <property type="entry name" value="HisKA"/>
    <property type="match status" value="1"/>
</dbReference>
<dbReference type="EC" id="2.7.13.3" evidence="2"/>
<dbReference type="PANTHER" id="PTHR45339">
    <property type="entry name" value="HYBRID SIGNAL TRANSDUCTION HISTIDINE KINASE J"/>
    <property type="match status" value="1"/>
</dbReference>
<reference evidence="16 17" key="1">
    <citation type="submission" date="2018-08" db="EMBL/GenBank/DDBJ databases">
        <title>Salinimonas sediminis sp. nov., a piezophilic bacterium isolated from a deep-sea sediment sample from the New Britain Trench.</title>
        <authorList>
            <person name="Cao J."/>
        </authorList>
    </citation>
    <scope>NUCLEOTIDE SEQUENCE [LARGE SCALE GENOMIC DNA]</scope>
    <source>
        <strain evidence="16 17">N102</strain>
    </source>
</reference>
<dbReference type="InterPro" id="IPR035965">
    <property type="entry name" value="PAS-like_dom_sf"/>
</dbReference>
<dbReference type="Gene3D" id="3.30.565.10">
    <property type="entry name" value="Histidine kinase-like ATPase, C-terminal domain"/>
    <property type="match status" value="1"/>
</dbReference>
<dbReference type="Gene3D" id="3.40.50.2300">
    <property type="match status" value="1"/>
</dbReference>
<dbReference type="RefSeq" id="WP_117315436.1">
    <property type="nucleotide sequence ID" value="NZ_CP031769.1"/>
</dbReference>
<dbReference type="PROSITE" id="PS50112">
    <property type="entry name" value="PAS"/>
    <property type="match status" value="1"/>
</dbReference>
<evidence type="ECO:0000256" key="1">
    <source>
        <dbReference type="ARBA" id="ARBA00000085"/>
    </source>
</evidence>
<dbReference type="Proteomes" id="UP000262073">
    <property type="component" value="Chromosome"/>
</dbReference>
<dbReference type="EMBL" id="CP031769">
    <property type="protein sequence ID" value="AXR05429.1"/>
    <property type="molecule type" value="Genomic_DNA"/>
</dbReference>
<dbReference type="FunFam" id="3.30.565.10:FF:000010">
    <property type="entry name" value="Sensor histidine kinase RcsC"/>
    <property type="match status" value="1"/>
</dbReference>
<dbReference type="Pfam" id="PF00512">
    <property type="entry name" value="HisKA"/>
    <property type="match status" value="1"/>
</dbReference>
<dbReference type="GO" id="GO:0006355">
    <property type="term" value="P:regulation of DNA-templated transcription"/>
    <property type="evidence" value="ECO:0007669"/>
    <property type="project" value="InterPro"/>
</dbReference>
<dbReference type="GO" id="GO:0000155">
    <property type="term" value="F:phosphorelay sensor kinase activity"/>
    <property type="evidence" value="ECO:0007669"/>
    <property type="project" value="InterPro"/>
</dbReference>
<dbReference type="InterPro" id="IPR036890">
    <property type="entry name" value="HATPase_C_sf"/>
</dbReference>
<keyword evidence="7" id="KW-0067">ATP-binding</keyword>
<evidence type="ECO:0000256" key="3">
    <source>
        <dbReference type="ARBA" id="ARBA00022553"/>
    </source>
</evidence>
<dbReference type="InterPro" id="IPR003661">
    <property type="entry name" value="HisK_dim/P_dom"/>
</dbReference>
<feature type="domain" description="PAC" evidence="15">
    <location>
        <begin position="98"/>
        <end position="150"/>
    </location>
</feature>
<evidence type="ECO:0000256" key="2">
    <source>
        <dbReference type="ARBA" id="ARBA00012438"/>
    </source>
</evidence>
<comment type="catalytic activity">
    <reaction evidence="1">
        <text>ATP + protein L-histidine = ADP + protein N-phospho-L-histidine.</text>
        <dbReference type="EC" id="2.7.13.3"/>
    </reaction>
</comment>
<dbReference type="CDD" id="cd00130">
    <property type="entry name" value="PAS"/>
    <property type="match status" value="1"/>
</dbReference>
<evidence type="ECO:0000313" key="17">
    <source>
        <dbReference type="Proteomes" id="UP000262073"/>
    </source>
</evidence>
<organism evidence="16 17">
    <name type="scientific">Salinimonas sediminis</name>
    <dbReference type="NCBI Taxonomy" id="2303538"/>
    <lineage>
        <taxon>Bacteria</taxon>
        <taxon>Pseudomonadati</taxon>
        <taxon>Pseudomonadota</taxon>
        <taxon>Gammaproteobacteria</taxon>
        <taxon>Alteromonadales</taxon>
        <taxon>Alteromonadaceae</taxon>
        <taxon>Alteromonas/Salinimonas group</taxon>
        <taxon>Salinimonas</taxon>
    </lineage>
</organism>
<evidence type="ECO:0000256" key="5">
    <source>
        <dbReference type="ARBA" id="ARBA00022741"/>
    </source>
</evidence>
<dbReference type="InterPro" id="IPR004358">
    <property type="entry name" value="Sig_transdc_His_kin-like_C"/>
</dbReference>
<dbReference type="Gene3D" id="1.10.287.130">
    <property type="match status" value="1"/>
</dbReference>
<evidence type="ECO:0000256" key="10">
    <source>
        <dbReference type="ARBA" id="ARBA00068150"/>
    </source>
</evidence>
<keyword evidence="6" id="KW-0418">Kinase</keyword>
<dbReference type="InterPro" id="IPR013767">
    <property type="entry name" value="PAS_fold"/>
</dbReference>
<gene>
    <name evidence="16" type="ORF">D0Y50_03025</name>
</gene>
<dbReference type="SUPFAM" id="SSF47384">
    <property type="entry name" value="Homodimeric domain of signal transducing histidine kinase"/>
    <property type="match status" value="1"/>
</dbReference>
<dbReference type="SUPFAM" id="SSF55874">
    <property type="entry name" value="ATPase domain of HSP90 chaperone/DNA topoisomerase II/histidine kinase"/>
    <property type="match status" value="1"/>
</dbReference>
<dbReference type="Pfam" id="PF02518">
    <property type="entry name" value="HATPase_c"/>
    <property type="match status" value="1"/>
</dbReference>
<dbReference type="OrthoDB" id="9804645at2"/>
<dbReference type="GO" id="GO:0005524">
    <property type="term" value="F:ATP binding"/>
    <property type="evidence" value="ECO:0007669"/>
    <property type="project" value="UniProtKB-KW"/>
</dbReference>
<dbReference type="Gene3D" id="3.30.450.20">
    <property type="entry name" value="PAS domain"/>
    <property type="match status" value="1"/>
</dbReference>
<dbReference type="CDD" id="cd17546">
    <property type="entry name" value="REC_hyHK_CKI1_RcsC-like"/>
    <property type="match status" value="1"/>
</dbReference>
<keyword evidence="3 11" id="KW-0597">Phosphoprotein</keyword>
<evidence type="ECO:0000259" key="12">
    <source>
        <dbReference type="PROSITE" id="PS50109"/>
    </source>
</evidence>
<dbReference type="KEGG" id="salm:D0Y50_03025"/>
<dbReference type="CDD" id="cd16922">
    <property type="entry name" value="HATPase_EvgS-ArcB-TorS-like"/>
    <property type="match status" value="1"/>
</dbReference>
<dbReference type="InterPro" id="IPR001789">
    <property type="entry name" value="Sig_transdc_resp-reg_receiver"/>
</dbReference>
<feature type="domain" description="PAS" evidence="14">
    <location>
        <begin position="23"/>
        <end position="61"/>
    </location>
</feature>
<sequence>MRCIAIHTDITRQKQLEQSLARSSRFYHSITDAIGEGVYAVDSNNRLNFLNPEAERTLGINLATASHSNFYALTKEGQHACGDFSELIACINAGEPYRSDEHCFVDANQQRFPVAITAVPLRNAEGQITGHVGVFSNIAHRKKTEQQLQQAYHKAAMANTAKSEFLANMSHEIRTPMNAILGLTHLALNTSLTTQQQNYIEKANSSANALLRIINDILDFSKVEAGKIELELQPFSLKNVLHKVAQLFQLKALEKGLEFLIDAPLATSQYVIGDETRLSQVLINLVGNAIKFTAQGYVKLAVSQQAEGDKQRFNFTITDSGIGMNSQQQQRIFDAFNQADASISRRFGGTGLGMTITRGLIDLMEGTISLRSEPDEGTTFTVSLLLDAPAFPFDLQITPHRQPATVYCNQTLPRTTEVLITSMQYAGWDVVKTCDASQVDATHGPLFLVAHDCCDSIMGLLREWQNDPELSQLPMVLVSLHDSDDVTQKLHQHHVYQVITLAPPFFADDIAQLFKRPAAAGPTDTDTVGGLEDFDTVCRRLRCRRVLLVEDDPISQEIVSHQLAEAQIEVDIAQTAAQCLRLCSKQPYDCVIMDSQLPDMTGWQTAERLVYEQQFTTPIVGLSADSVNTSVDRAIEAGMCFHLAKPASKEDLLRSIDMHLVYPVNECQSFGVFADYPAPSLEHRLYTFLSRYRARLHQVYAALENVDIPWSGSDDAFFLTMQRDAQQIGANTLTTALATLLADARRAAPLHQQTVAVANAFDRTMKKVTATLHAMKADTAHIPAQQSASVQQSLAHIVSLLADFDARGADELNSFYQAHTTMAQRWVIRQAKSKVSNYDYEAAVKLLQPLLFKESP</sequence>
<dbReference type="CDD" id="cd00082">
    <property type="entry name" value="HisKA"/>
    <property type="match status" value="1"/>
</dbReference>
<dbReference type="InterPro" id="IPR000700">
    <property type="entry name" value="PAS-assoc_C"/>
</dbReference>
<dbReference type="PROSITE" id="PS50109">
    <property type="entry name" value="HIS_KIN"/>
    <property type="match status" value="1"/>
</dbReference>
<feature type="domain" description="Histidine kinase" evidence="12">
    <location>
        <begin position="168"/>
        <end position="388"/>
    </location>
</feature>
<dbReference type="SMART" id="SM00387">
    <property type="entry name" value="HATPase_c"/>
    <property type="match status" value="1"/>
</dbReference>
<proteinExistence type="predicted"/>
<dbReference type="PROSITE" id="PS50110">
    <property type="entry name" value="RESPONSE_REGULATORY"/>
    <property type="match status" value="1"/>
</dbReference>
<feature type="domain" description="PAC" evidence="15">
    <location>
        <begin position="1"/>
        <end position="22"/>
    </location>
</feature>
<feature type="domain" description="Response regulatory" evidence="13">
    <location>
        <begin position="545"/>
        <end position="660"/>
    </location>
</feature>
<evidence type="ECO:0000259" key="15">
    <source>
        <dbReference type="PROSITE" id="PS50113"/>
    </source>
</evidence>
<evidence type="ECO:0000256" key="8">
    <source>
        <dbReference type="ARBA" id="ARBA00023012"/>
    </source>
</evidence>
<feature type="modified residue" description="4-aspartylphosphate" evidence="11">
    <location>
        <position position="594"/>
    </location>
</feature>
<evidence type="ECO:0000256" key="9">
    <source>
        <dbReference type="ARBA" id="ARBA00064003"/>
    </source>
</evidence>
<dbReference type="SMART" id="SM00448">
    <property type="entry name" value="REC"/>
    <property type="match status" value="1"/>
</dbReference>
<keyword evidence="5" id="KW-0547">Nucleotide-binding</keyword>
<evidence type="ECO:0000259" key="13">
    <source>
        <dbReference type="PROSITE" id="PS50110"/>
    </source>
</evidence>
<keyword evidence="8" id="KW-0902">Two-component regulatory system</keyword>
<name>A0A346NIS2_9ALTE</name>
<dbReference type="PROSITE" id="PS50113">
    <property type="entry name" value="PAC"/>
    <property type="match status" value="2"/>
</dbReference>
<evidence type="ECO:0000313" key="16">
    <source>
        <dbReference type="EMBL" id="AXR05429.1"/>
    </source>
</evidence>
<dbReference type="InterPro" id="IPR003594">
    <property type="entry name" value="HATPase_dom"/>
</dbReference>
<evidence type="ECO:0000259" key="14">
    <source>
        <dbReference type="PROSITE" id="PS50112"/>
    </source>
</evidence>
<keyword evidence="4" id="KW-0808">Transferase</keyword>
<dbReference type="Pfam" id="PF00989">
    <property type="entry name" value="PAS"/>
    <property type="match status" value="1"/>
</dbReference>
<dbReference type="SUPFAM" id="SSF55785">
    <property type="entry name" value="PYP-like sensor domain (PAS domain)"/>
    <property type="match status" value="1"/>
</dbReference>
<evidence type="ECO:0000256" key="7">
    <source>
        <dbReference type="ARBA" id="ARBA00022840"/>
    </source>
</evidence>
<dbReference type="InterPro" id="IPR000014">
    <property type="entry name" value="PAS"/>
</dbReference>
<dbReference type="Pfam" id="PF00072">
    <property type="entry name" value="Response_reg"/>
    <property type="match status" value="1"/>
</dbReference>